<comment type="caution">
    <text evidence="1">The sequence shown here is derived from an EMBL/GenBank/DDBJ whole genome shotgun (WGS) entry which is preliminary data.</text>
</comment>
<gene>
    <name evidence="1" type="ORF">Tco_1045333</name>
</gene>
<dbReference type="EMBL" id="BQNB010018818">
    <property type="protein sequence ID" value="GJT78608.1"/>
    <property type="molecule type" value="Genomic_DNA"/>
</dbReference>
<sequence>MMELIPSPPLPVSSLPFPVPSPLTTSPIDAGAPLGYRAAMIQLRAESPSTSHPLLLPPPIVLPRTPPLLPIPLPAASPPLLLPSTDYKAGTPEVTLLPRKRLCIAPGPRYEIGECSSALTARPTRGFRADYGFVGTLNAEIRRDPDREIGYGITDVWEDPDEIADEIPATDVAELGQRMTDFITTIRQDTDEIYERLDDAQDDRLLMSGQLNLLRRDRRSYARTARLIETEDRASRKAWVQSMDASDMACSEVKALRTTILAQQTKIGDLRAADRRQQAQLVEALTLLRTL</sequence>
<keyword evidence="2" id="KW-1185">Reference proteome</keyword>
<name>A0ABQ5GUY5_9ASTR</name>
<reference evidence="1" key="1">
    <citation type="journal article" date="2022" name="Int. J. Mol. Sci.">
        <title>Draft Genome of Tanacetum Coccineum: Genomic Comparison of Closely Related Tanacetum-Family Plants.</title>
        <authorList>
            <person name="Yamashiro T."/>
            <person name="Shiraishi A."/>
            <person name="Nakayama K."/>
            <person name="Satake H."/>
        </authorList>
    </citation>
    <scope>NUCLEOTIDE SEQUENCE</scope>
</reference>
<proteinExistence type="predicted"/>
<evidence type="ECO:0000313" key="1">
    <source>
        <dbReference type="EMBL" id="GJT78608.1"/>
    </source>
</evidence>
<organism evidence="1 2">
    <name type="scientific">Tanacetum coccineum</name>
    <dbReference type="NCBI Taxonomy" id="301880"/>
    <lineage>
        <taxon>Eukaryota</taxon>
        <taxon>Viridiplantae</taxon>
        <taxon>Streptophyta</taxon>
        <taxon>Embryophyta</taxon>
        <taxon>Tracheophyta</taxon>
        <taxon>Spermatophyta</taxon>
        <taxon>Magnoliopsida</taxon>
        <taxon>eudicotyledons</taxon>
        <taxon>Gunneridae</taxon>
        <taxon>Pentapetalae</taxon>
        <taxon>asterids</taxon>
        <taxon>campanulids</taxon>
        <taxon>Asterales</taxon>
        <taxon>Asteraceae</taxon>
        <taxon>Asteroideae</taxon>
        <taxon>Anthemideae</taxon>
        <taxon>Anthemidinae</taxon>
        <taxon>Tanacetum</taxon>
    </lineage>
</organism>
<reference evidence="1" key="2">
    <citation type="submission" date="2022-01" db="EMBL/GenBank/DDBJ databases">
        <authorList>
            <person name="Yamashiro T."/>
            <person name="Shiraishi A."/>
            <person name="Satake H."/>
            <person name="Nakayama K."/>
        </authorList>
    </citation>
    <scope>NUCLEOTIDE SEQUENCE</scope>
</reference>
<accession>A0ABQ5GUY5</accession>
<evidence type="ECO:0000313" key="2">
    <source>
        <dbReference type="Proteomes" id="UP001151760"/>
    </source>
</evidence>
<dbReference type="Proteomes" id="UP001151760">
    <property type="component" value="Unassembled WGS sequence"/>
</dbReference>
<protein>
    <submittedName>
        <fullName evidence="1">Uncharacterized protein</fullName>
    </submittedName>
</protein>